<proteinExistence type="predicted"/>
<name>A0A9W6P3Z6_9ACTN</name>
<dbReference type="Pfam" id="PF24551">
    <property type="entry name" value="SH3_Rv0428c"/>
    <property type="match status" value="1"/>
</dbReference>
<dbReference type="InterPro" id="IPR056934">
    <property type="entry name" value="SH3_Rv0428c"/>
</dbReference>
<sequence length="83" mass="9074">MAYGGRLEHSVSSADLGRRATLRIKLPDGRFRDIVGVLEWWDAGVIGVRRRDGSAARVDEADVVASRIVPQQPPPRRRAAPGS</sequence>
<comment type="caution">
    <text evidence="2">The sequence shown here is derived from an EMBL/GenBank/DDBJ whole genome shotgun (WGS) entry which is preliminary data.</text>
</comment>
<evidence type="ECO:0000313" key="3">
    <source>
        <dbReference type="Proteomes" id="UP001165092"/>
    </source>
</evidence>
<dbReference type="Proteomes" id="UP001165092">
    <property type="component" value="Unassembled WGS sequence"/>
</dbReference>
<feature type="domain" description="Histone acetyltransferase Rv0428c-like SH3" evidence="1">
    <location>
        <begin position="15"/>
        <end position="67"/>
    </location>
</feature>
<gene>
    <name evidence="2" type="ORF">Nans01_11510</name>
</gene>
<dbReference type="EMBL" id="BSQG01000001">
    <property type="protein sequence ID" value="GLU46800.1"/>
    <property type="molecule type" value="Genomic_DNA"/>
</dbReference>
<organism evidence="2 3">
    <name type="scientific">Nocardiopsis ansamitocini</name>
    <dbReference type="NCBI Taxonomy" id="1670832"/>
    <lineage>
        <taxon>Bacteria</taxon>
        <taxon>Bacillati</taxon>
        <taxon>Actinomycetota</taxon>
        <taxon>Actinomycetes</taxon>
        <taxon>Streptosporangiales</taxon>
        <taxon>Nocardiopsidaceae</taxon>
        <taxon>Nocardiopsis</taxon>
    </lineage>
</organism>
<evidence type="ECO:0000313" key="2">
    <source>
        <dbReference type="EMBL" id="GLU46800.1"/>
    </source>
</evidence>
<keyword evidence="3" id="KW-1185">Reference proteome</keyword>
<protein>
    <recommendedName>
        <fullName evidence="1">Histone acetyltransferase Rv0428c-like SH3 domain-containing protein</fullName>
    </recommendedName>
</protein>
<evidence type="ECO:0000259" key="1">
    <source>
        <dbReference type="Pfam" id="PF24551"/>
    </source>
</evidence>
<dbReference type="AlphaFoldDB" id="A0A9W6P3Z6"/>
<reference evidence="2" key="1">
    <citation type="submission" date="2023-02" db="EMBL/GenBank/DDBJ databases">
        <title>Nocardiopsis ansamitocini NBRC 112285.</title>
        <authorList>
            <person name="Ichikawa N."/>
            <person name="Sato H."/>
            <person name="Tonouchi N."/>
        </authorList>
    </citation>
    <scope>NUCLEOTIDE SEQUENCE</scope>
    <source>
        <strain evidence="2">NBRC 112285</strain>
    </source>
</reference>
<accession>A0A9W6P3Z6</accession>